<organism evidence="2 3">
    <name type="scientific">Stylonychia lemnae</name>
    <name type="common">Ciliate</name>
    <dbReference type="NCBI Taxonomy" id="5949"/>
    <lineage>
        <taxon>Eukaryota</taxon>
        <taxon>Sar</taxon>
        <taxon>Alveolata</taxon>
        <taxon>Ciliophora</taxon>
        <taxon>Intramacronucleata</taxon>
        <taxon>Spirotrichea</taxon>
        <taxon>Stichotrichia</taxon>
        <taxon>Sporadotrichida</taxon>
        <taxon>Oxytrichidae</taxon>
        <taxon>Stylonychinae</taxon>
        <taxon>Stylonychia</taxon>
    </lineage>
</organism>
<dbReference type="EMBL" id="CCKQ01002030">
    <property type="protein sequence ID" value="CDW73126.1"/>
    <property type="molecule type" value="Genomic_DNA"/>
</dbReference>
<sequence length="666" mass="78632">MEISPRKKKKVSKQEFDSRVDSEYTTENAKKNFRDDDSEYKFSEKDQFANEDEISQNHLDKVSQHSQSNNNKKQFIDQELLNFLTSYEKLSGERKVAIISDLFYGKDNATMQGIKIYQTNKGLLEELNKNQEYRKALESALPTFSYEDIIKCLKSRYPEISFDQKREFDVIKDLISMYRDKRDNIQVNFSKLTPLEIKRKIEDNKETMELEELLGLQQLLNMDQKLRDLKLRQQNYDFFEKKNRQRDQADNDHLERIQVHKKRLQIIKKNSIAELFKTEAQSEKQEQIKRLSYLNSTRDNNNYGNNFSEYIKLFMVKYQDKWEQIKKKKREQEIRDQQSKLRQSMKSPRSSLKMRNIQSVLQKNLEESSCDTDFDNSRLLSQKLKQAEPKPMNFTQTLQDLNTKRYKKSSSEQPLRPALIQGSILELFPKYGLLLNKKKLPFFELNKFSKDIKAEQIETHQRLVLVNKQNVKKGLKLKELAETDDPNVFYKNYGKQTERGRNSNNTANETMNNKSIIKSRRGSVRTKDSYPFTRAEQTVGGYQSTFFEELTRSKYVGSKYEIMNRGETSRPMTQQQQGLLNPRAQIQLARNSSVTSRVLSNFNSIPIKIKEKDLGSSPKKTDQKFTQDDNQIMTKRISLLDLGKRSFQKEMVQNVIKDVMSKRKPY</sequence>
<feature type="compositionally biased region" description="Basic residues" evidence="1">
    <location>
        <begin position="1"/>
        <end position="11"/>
    </location>
</feature>
<reference evidence="2 3" key="1">
    <citation type="submission" date="2014-06" db="EMBL/GenBank/DDBJ databases">
        <authorList>
            <person name="Swart Estienne"/>
        </authorList>
    </citation>
    <scope>NUCLEOTIDE SEQUENCE [LARGE SCALE GENOMIC DNA]</scope>
    <source>
        <strain evidence="2 3">130c</strain>
    </source>
</reference>
<keyword evidence="3" id="KW-1185">Reference proteome</keyword>
<evidence type="ECO:0000313" key="2">
    <source>
        <dbReference type="EMBL" id="CDW73126.1"/>
    </source>
</evidence>
<evidence type="ECO:0000313" key="3">
    <source>
        <dbReference type="Proteomes" id="UP000039865"/>
    </source>
</evidence>
<protein>
    <submittedName>
        <fullName evidence="2">Uncharacterized protein</fullName>
    </submittedName>
</protein>
<name>A0A077ZX70_STYLE</name>
<evidence type="ECO:0000256" key="1">
    <source>
        <dbReference type="SAM" id="MobiDB-lite"/>
    </source>
</evidence>
<feature type="region of interest" description="Disordered" evidence="1">
    <location>
        <begin position="329"/>
        <end position="353"/>
    </location>
</feature>
<dbReference type="Proteomes" id="UP000039865">
    <property type="component" value="Unassembled WGS sequence"/>
</dbReference>
<feature type="compositionally biased region" description="Basic and acidic residues" evidence="1">
    <location>
        <begin position="12"/>
        <end position="22"/>
    </location>
</feature>
<gene>
    <name evidence="2" type="primary">Contig6653.g7119</name>
    <name evidence="2" type="ORF">STYLEM_2098</name>
</gene>
<feature type="compositionally biased region" description="Polar residues" evidence="1">
    <location>
        <begin position="340"/>
        <end position="350"/>
    </location>
</feature>
<feature type="compositionally biased region" description="Basic and acidic residues" evidence="1">
    <location>
        <begin position="329"/>
        <end position="339"/>
    </location>
</feature>
<proteinExistence type="predicted"/>
<dbReference type="InParanoid" id="A0A077ZX70"/>
<accession>A0A077ZX70</accession>
<feature type="region of interest" description="Disordered" evidence="1">
    <location>
        <begin position="1"/>
        <end position="22"/>
    </location>
</feature>
<dbReference type="AlphaFoldDB" id="A0A077ZX70"/>